<dbReference type="EMBL" id="JAELUQ010000002">
    <property type="protein sequence ID" value="KAG7419282.1"/>
    <property type="molecule type" value="Genomic_DNA"/>
</dbReference>
<name>A0A8J5PHN4_FUSOX</name>
<proteinExistence type="predicted"/>
<reference evidence="2" key="1">
    <citation type="submission" date="2021-04" db="EMBL/GenBank/DDBJ databases">
        <title>First draft genome resource for Brassicaceae pathogens Fusarium oxysporum f. sp. raphani and Fusarium oxysporum f. sp. rapae.</title>
        <authorList>
            <person name="Asai S."/>
        </authorList>
    </citation>
    <scope>NUCLEOTIDE SEQUENCE</scope>
    <source>
        <strain evidence="2">Tf1208</strain>
    </source>
</reference>
<accession>A0A8J5PHN4</accession>
<comment type="caution">
    <text evidence="2">The sequence shown here is derived from an EMBL/GenBank/DDBJ whole genome shotgun (WGS) entry which is preliminary data.</text>
</comment>
<evidence type="ECO:0000313" key="2">
    <source>
        <dbReference type="EMBL" id="KAG7419282.1"/>
    </source>
</evidence>
<sequence length="365" mass="40792">MAVGLRHNHDISFIVTKCKGLSLIYYVTNYATKVEEPVWKRIVAAKELIRLLGDGRARSQPNDTRSSTGNAEGQNQTWQFLLRVANRIFTKRALSQVEVVAYFQGYGTEFMNSNAWTFLNVVDGDEQAGETVMLGEAGQGISLLQAYPYRGRALEVLALYDYMSVVKLKRKGKGVAFGEVELDRSWPSSKSWIQTLRRPKQQAIICLDGYLAMDFAEEDNSYHKRAAVQHLARFVPWDMFLCEVSDDINNIWETHKACLTRRIAWPADNIQLLRRSAEDVAPDARQWGVLSGESDPIANATGSHSTERDGSQNAAVYRPDGIGTAARLIDVLGNAITRTGDNGRVERDLRNGRANVPVPGDRIDV</sequence>
<dbReference type="AlphaFoldDB" id="A0A8J5PHN4"/>
<protein>
    <submittedName>
        <fullName evidence="2">Uncharacterized protein</fullName>
    </submittedName>
</protein>
<gene>
    <name evidence="2" type="ORF">Forpe1208_v003511</name>
</gene>
<feature type="region of interest" description="Disordered" evidence="1">
    <location>
        <begin position="291"/>
        <end position="317"/>
    </location>
</feature>
<organism evidence="2 3">
    <name type="scientific">Fusarium oxysporum f. sp. rapae</name>
    <dbReference type="NCBI Taxonomy" id="485398"/>
    <lineage>
        <taxon>Eukaryota</taxon>
        <taxon>Fungi</taxon>
        <taxon>Dikarya</taxon>
        <taxon>Ascomycota</taxon>
        <taxon>Pezizomycotina</taxon>
        <taxon>Sordariomycetes</taxon>
        <taxon>Hypocreomycetidae</taxon>
        <taxon>Hypocreales</taxon>
        <taxon>Nectriaceae</taxon>
        <taxon>Fusarium</taxon>
        <taxon>Fusarium oxysporum species complex</taxon>
    </lineage>
</organism>
<evidence type="ECO:0000313" key="3">
    <source>
        <dbReference type="Proteomes" id="UP000694050"/>
    </source>
</evidence>
<evidence type="ECO:0000256" key="1">
    <source>
        <dbReference type="SAM" id="MobiDB-lite"/>
    </source>
</evidence>
<dbReference type="Proteomes" id="UP000694050">
    <property type="component" value="Unassembled WGS sequence"/>
</dbReference>